<comment type="caution">
    <text evidence="4">The sequence shown here is derived from an EMBL/GenBank/DDBJ whole genome shotgun (WGS) entry which is preliminary data.</text>
</comment>
<organism evidence="4 5">
    <name type="scientific">Paracoccus sanguinis</name>
    <dbReference type="NCBI Taxonomy" id="1545044"/>
    <lineage>
        <taxon>Bacteria</taxon>
        <taxon>Pseudomonadati</taxon>
        <taxon>Pseudomonadota</taxon>
        <taxon>Alphaproteobacteria</taxon>
        <taxon>Rhodobacterales</taxon>
        <taxon>Paracoccaceae</taxon>
        <taxon>Paracoccus</taxon>
    </lineage>
</organism>
<dbReference type="Pfam" id="PF05977">
    <property type="entry name" value="MFS_3"/>
    <property type="match status" value="1"/>
</dbReference>
<dbReference type="AlphaFoldDB" id="A0A099G0T4"/>
<name>A0A099G0T4_9RHOB</name>
<dbReference type="RefSeq" id="WP_036713156.1">
    <property type="nucleotide sequence ID" value="NZ_JRKQ01000249.1"/>
</dbReference>
<dbReference type="Proteomes" id="UP000029858">
    <property type="component" value="Unassembled WGS sequence"/>
</dbReference>
<reference evidence="4 5" key="2">
    <citation type="submission" date="2014-10" db="EMBL/GenBank/DDBJ databases">
        <title>Paracoccus sanguinis sp. nov., isolated from clinical specimens of New York State patients.</title>
        <authorList>
            <person name="Mingle L.A."/>
            <person name="Cole J.A."/>
            <person name="Lapierre P."/>
            <person name="Musser K.A."/>
        </authorList>
    </citation>
    <scope>NUCLEOTIDE SEQUENCE [LARGE SCALE GENOMIC DNA]</scope>
    <source>
        <strain evidence="4 5">5503</strain>
    </source>
</reference>
<dbReference type="SUPFAM" id="SSF54909">
    <property type="entry name" value="Dimeric alpha+beta barrel"/>
    <property type="match status" value="1"/>
</dbReference>
<keyword evidence="3" id="KW-0472">Membrane</keyword>
<proteinExistence type="predicted"/>
<keyword evidence="2" id="KW-1003">Cell membrane</keyword>
<keyword evidence="3" id="KW-0812">Transmembrane</keyword>
<keyword evidence="3" id="KW-1133">Transmembrane helix</keyword>
<evidence type="ECO:0000313" key="5">
    <source>
        <dbReference type="Proteomes" id="UP000029858"/>
    </source>
</evidence>
<accession>A0A099G0T4</accession>
<evidence type="ECO:0000313" key="4">
    <source>
        <dbReference type="EMBL" id="KGJ16012.1"/>
    </source>
</evidence>
<evidence type="ECO:0000256" key="2">
    <source>
        <dbReference type="ARBA" id="ARBA00022475"/>
    </source>
</evidence>
<evidence type="ECO:0000256" key="3">
    <source>
        <dbReference type="SAM" id="Phobius"/>
    </source>
</evidence>
<feature type="transmembrane region" description="Helical" evidence="3">
    <location>
        <begin position="14"/>
        <end position="32"/>
    </location>
</feature>
<keyword evidence="1" id="KW-0813">Transport</keyword>
<feature type="non-terminal residue" evidence="4">
    <location>
        <position position="1"/>
    </location>
</feature>
<dbReference type="EMBL" id="JRKQ01000249">
    <property type="protein sequence ID" value="KGJ16012.1"/>
    <property type="molecule type" value="Genomic_DNA"/>
</dbReference>
<reference evidence="4 5" key="1">
    <citation type="submission" date="2014-09" db="EMBL/GenBank/DDBJ databases">
        <authorList>
            <person name="McGinnis J.M."/>
            <person name="Wolfgang W.J."/>
        </authorList>
    </citation>
    <scope>NUCLEOTIDE SEQUENCE [LARGE SCALE GENOMIC DNA]</scope>
    <source>
        <strain evidence="4 5">5503</strain>
    </source>
</reference>
<gene>
    <name evidence="4" type="ORF">IX56_18165</name>
</gene>
<sequence length="179" mass="20106">VWGMVAGAQGVSQAMLWAAALLVAGAVIGRWFSQPEFGKLDLDPANRFREPALALDLRGRSGPIMVMVDYVIAHADTAEFLRLMARRRAIRRRDGARNWALLRDLENPDHWSESYHIATWDEYVRHNLRRTKSDAEVTLALRALHRGEGDPSVHRMIERHSVTPADDLPLLGKINVPGA</sequence>
<dbReference type="InterPro" id="IPR010290">
    <property type="entry name" value="TM_effector"/>
</dbReference>
<evidence type="ECO:0008006" key="6">
    <source>
        <dbReference type="Google" id="ProtNLM"/>
    </source>
</evidence>
<protein>
    <recommendedName>
        <fullName evidence="6">MFS transporter</fullName>
    </recommendedName>
</protein>
<evidence type="ECO:0000256" key="1">
    <source>
        <dbReference type="ARBA" id="ARBA00022448"/>
    </source>
</evidence>
<dbReference type="InterPro" id="IPR011008">
    <property type="entry name" value="Dimeric_a/b-barrel"/>
</dbReference>